<feature type="domain" description="Far11/STRP N-terminal" evidence="2">
    <location>
        <begin position="72"/>
        <end position="311"/>
    </location>
</feature>
<dbReference type="InterPro" id="IPR012486">
    <property type="entry name" value="Far11/STRP_N"/>
</dbReference>
<accession>A0A2V1AM23</accession>
<dbReference type="AlphaFoldDB" id="A0A2V1AM23"/>
<dbReference type="RefSeq" id="XP_025339889.1">
    <property type="nucleotide sequence ID" value="XM_025484958.1"/>
</dbReference>
<evidence type="ECO:0000259" key="3">
    <source>
        <dbReference type="SMART" id="SM01293"/>
    </source>
</evidence>
<feature type="region of interest" description="Disordered" evidence="1">
    <location>
        <begin position="1"/>
        <end position="33"/>
    </location>
</feature>
<evidence type="ECO:0000313" key="4">
    <source>
        <dbReference type="EMBL" id="PVH18949.1"/>
    </source>
</evidence>
<evidence type="ECO:0000313" key="5">
    <source>
        <dbReference type="Proteomes" id="UP000244309"/>
    </source>
</evidence>
<dbReference type="STRING" id="45357.A0A2V1AM23"/>
<protein>
    <recommendedName>
        <fullName evidence="6">Factor arrest protein 11</fullName>
    </recommendedName>
</protein>
<dbReference type="PANTHER" id="PTHR13239:SF4">
    <property type="entry name" value="AT25231P"/>
    <property type="match status" value="1"/>
</dbReference>
<dbReference type="SMART" id="SM01293">
    <property type="entry name" value="DUF3402"/>
    <property type="match status" value="1"/>
</dbReference>
<evidence type="ECO:0000256" key="1">
    <source>
        <dbReference type="SAM" id="MobiDB-lite"/>
    </source>
</evidence>
<name>A0A2V1AM23_9ASCO</name>
<feature type="compositionally biased region" description="Polar residues" evidence="1">
    <location>
        <begin position="21"/>
        <end position="33"/>
    </location>
</feature>
<keyword evidence="5" id="KW-1185">Reference proteome</keyword>
<dbReference type="PANTHER" id="PTHR13239">
    <property type="entry name" value="PROTEIN REQUIRED FOR HYPHAL ANASTOMOSIS HAM-2"/>
    <property type="match status" value="1"/>
</dbReference>
<feature type="domain" description="Far11/STRP C-terminal" evidence="3">
    <location>
        <begin position="413"/>
        <end position="833"/>
    </location>
</feature>
<comment type="caution">
    <text evidence="4">The sequence shown here is derived from an EMBL/GenBank/DDBJ whole genome shotgun (WGS) entry which is preliminary data.</text>
</comment>
<reference evidence="4 5" key="1">
    <citation type="submission" date="2017-12" db="EMBL/GenBank/DDBJ databases">
        <title>Genome Sequence of a Multidrug-Resistant Candida haemulonii Isolate from a Patient with Chronic Leg Ulcers in Israel.</title>
        <authorList>
            <person name="Chow N.A."/>
            <person name="Gade L."/>
            <person name="Batra D."/>
            <person name="Rowe L.A."/>
            <person name="Ben-Ami R."/>
            <person name="Loparev V.N."/>
            <person name="Litvintseva A.P."/>
        </authorList>
    </citation>
    <scope>NUCLEOTIDE SEQUENCE [LARGE SCALE GENOMIC DNA]</scope>
    <source>
        <strain evidence="4 5">B11899</strain>
    </source>
</reference>
<dbReference type="InterPro" id="IPR021819">
    <property type="entry name" value="Far11/STRP_C"/>
</dbReference>
<sequence length="834" mass="96012">MESDQNISIDKLEDQLIDNPDASTTKQLNESSYDETFQKKLNERAEQIFGASGGSGDGDKSSGNFYSLLVTKPYLEYEYRDYDELDTELNDWFVSADFKLLGLDHLAEKAGDFSVEDLESLDKALDSLLYFVLGSYKTGDAREEQLKRIKDNCKRAVEQGVLDKVLDALLKASDDTMAKKDLPQDYLLKLLTITYFVVNVELSEGPNTRIYKSLSDADLLTKLVKLVEEWKINPSNSFRIRNVILLIWKLLLLEFGDTKHLTDVKDYLNKKHDIKSKAESSDNRLTCSPLEYYTFREDLLDKYPVFSKFEKKGNGSYELVDEGEPANDDDRHKFMAASTSNSLSNLLEMPRTNKSHSVLSQLPVSTLHISTPVPSPPSTPSDFMSGGEKVRKSYHVNQSMPFIYPTGSEDVLPAAIKEANELFENAVYESFSVKRLWQERQRYMAQERGNLGNYEADLSEDDNLEDDESNPSAVRSLNRVESFYNNALPYLSSLAKVMIEVVKAYKHDISLRDVEQEINSETSLALQFCDGRRSSYNTMRHYMLKQLEGIRAREITLKASTSIMVLLIKWFKVSHVIKSHYFNSILFDEQYLNVFADFMADSLNNSELHDYDEVTKSFAPNEVFVSQNKLMNPEINVPQFDFFNMCSGNQDNKQRIELINKTPVSKLPSSIDDDNHNVVKLTRYNKNYCHILTNQLQIVNKLLIKGVSQRIFAFIETKPTDLMKFILLNYINDNFKIPILKIFKKIIPFQGRKWRATNMEVISQVFLNLKLTIRDNWLSGRDLESDFNNSFDQEVALRSLLQFYNVRRYPEEMKQLGYTVSTENLGTSFLEEDQ</sequence>
<organism evidence="4 5">
    <name type="scientific">Candidozyma haemuli</name>
    <dbReference type="NCBI Taxonomy" id="45357"/>
    <lineage>
        <taxon>Eukaryota</taxon>
        <taxon>Fungi</taxon>
        <taxon>Dikarya</taxon>
        <taxon>Ascomycota</taxon>
        <taxon>Saccharomycotina</taxon>
        <taxon>Pichiomycetes</taxon>
        <taxon>Metschnikowiaceae</taxon>
        <taxon>Candidozyma</taxon>
    </lineage>
</organism>
<dbReference type="GeneID" id="37006572"/>
<proteinExistence type="predicted"/>
<evidence type="ECO:0000259" key="2">
    <source>
        <dbReference type="SMART" id="SM01292"/>
    </source>
</evidence>
<gene>
    <name evidence="4" type="ORF">CXQ85_001241</name>
</gene>
<dbReference type="GO" id="GO:0005829">
    <property type="term" value="C:cytosol"/>
    <property type="evidence" value="ECO:0007669"/>
    <property type="project" value="TreeGrafter"/>
</dbReference>
<dbReference type="Pfam" id="PF07923">
    <property type="entry name" value="N1221"/>
    <property type="match status" value="1"/>
</dbReference>
<dbReference type="OrthoDB" id="18234at2759"/>
<dbReference type="GO" id="GO:0007010">
    <property type="term" value="P:cytoskeleton organization"/>
    <property type="evidence" value="ECO:0007669"/>
    <property type="project" value="TreeGrafter"/>
</dbReference>
<dbReference type="Proteomes" id="UP000244309">
    <property type="component" value="Unassembled WGS sequence"/>
</dbReference>
<dbReference type="SMART" id="SM01292">
    <property type="entry name" value="N1221"/>
    <property type="match status" value="1"/>
</dbReference>
<dbReference type="VEuPathDB" id="FungiDB:CXQ85_001241"/>
<dbReference type="Pfam" id="PF11882">
    <property type="entry name" value="DUF3402"/>
    <property type="match status" value="1"/>
</dbReference>
<evidence type="ECO:0008006" key="6">
    <source>
        <dbReference type="Google" id="ProtNLM"/>
    </source>
</evidence>
<dbReference type="InterPro" id="IPR040185">
    <property type="entry name" value="Far11/STRP"/>
</dbReference>
<dbReference type="EMBL" id="PKFO01000001">
    <property type="protein sequence ID" value="PVH18949.1"/>
    <property type="molecule type" value="Genomic_DNA"/>
</dbReference>